<sequence length="404" mass="45164">MTSLWKTHKTGDLGISKAASKIRNWRQPCKLEIQLHDHYHSKIYSSNSTVQGNLIISPTSSFSASSIAISLDGTTKIRVIGQQITTTTTHRFLKIDLMTPEIPELISKRLEKDQVYNIPFSFTFPEELDPTICTHRVVSGSIEEAHLCLPPTVGGWDRDDMSTGAVEIEYAINACIKPSSAPPTENSQDITAKRVLRFIPKSTESPPLHVSLTSKRYTLQATKCLRRKSFKRSFGTISAAAIQPEPLHLHPYGAVMAPSFIDVGLTFNPERDGTPPPQLDTVSLSVRSYTWHQADPYKGFPDLSEKPSLKEPMSTVIPLRVECPDMTWVKHVIPSLENTKQRDLSPAFYSSTLRLPVSLSMNDNTFLPTFHSCLVSRTYDVRLRLTFEKGDLTIVTPLQIIAES</sequence>
<organism evidence="2 3">
    <name type="scientific">Fusarium austroafricanum</name>
    <dbReference type="NCBI Taxonomy" id="2364996"/>
    <lineage>
        <taxon>Eukaryota</taxon>
        <taxon>Fungi</taxon>
        <taxon>Dikarya</taxon>
        <taxon>Ascomycota</taxon>
        <taxon>Pezizomycotina</taxon>
        <taxon>Sordariomycetes</taxon>
        <taxon>Hypocreomycetidae</taxon>
        <taxon>Hypocreales</taxon>
        <taxon>Nectriaceae</taxon>
        <taxon>Fusarium</taxon>
        <taxon>Fusarium concolor species complex</taxon>
    </lineage>
</organism>
<dbReference type="PANTHER" id="PTHR31904:SF1">
    <property type="entry name" value="BYPASS OF STOP CODON PROTEIN 5-RELATED"/>
    <property type="match status" value="1"/>
</dbReference>
<reference evidence="2" key="1">
    <citation type="submission" date="2020-01" db="EMBL/GenBank/DDBJ databases">
        <title>Identification and distribution of gene clusters putatively required for synthesis of sphingolipid metabolism inhibitors in phylogenetically diverse species of the filamentous fungus Fusarium.</title>
        <authorList>
            <person name="Kim H.-S."/>
            <person name="Busman M."/>
            <person name="Brown D.W."/>
            <person name="Divon H."/>
            <person name="Uhlig S."/>
            <person name="Proctor R.H."/>
        </authorList>
    </citation>
    <scope>NUCLEOTIDE SEQUENCE</scope>
    <source>
        <strain evidence="2">NRRL 53441</strain>
    </source>
</reference>
<accession>A0A8H4K4P8</accession>
<dbReference type="InterPro" id="IPR039634">
    <property type="entry name" value="Bul1-like"/>
</dbReference>
<comment type="caution">
    <text evidence="2">The sequence shown here is derived from an EMBL/GenBank/DDBJ whole genome shotgun (WGS) entry which is preliminary data.</text>
</comment>
<dbReference type="OrthoDB" id="2283785at2759"/>
<dbReference type="PANTHER" id="PTHR31904">
    <property type="entry name" value="BYPASS OF STOP CODON PROTEIN 5-RELATED"/>
    <property type="match status" value="1"/>
</dbReference>
<dbReference type="Proteomes" id="UP000605986">
    <property type="component" value="Unassembled WGS sequence"/>
</dbReference>
<name>A0A8H4K4P8_9HYPO</name>
<gene>
    <name evidence="2" type="ORF">F53441_11388</name>
</gene>
<evidence type="ECO:0000259" key="1">
    <source>
        <dbReference type="Pfam" id="PF04426"/>
    </source>
</evidence>
<evidence type="ECO:0000313" key="2">
    <source>
        <dbReference type="EMBL" id="KAF4443622.1"/>
    </source>
</evidence>
<feature type="domain" description="Bul1 C-terminal" evidence="1">
    <location>
        <begin position="355"/>
        <end position="400"/>
    </location>
</feature>
<dbReference type="InterPro" id="IPR014752">
    <property type="entry name" value="Arrestin-like_C"/>
</dbReference>
<proteinExistence type="predicted"/>
<dbReference type="EMBL" id="JAADJG010000567">
    <property type="protein sequence ID" value="KAF4443622.1"/>
    <property type="molecule type" value="Genomic_DNA"/>
</dbReference>
<dbReference type="Gene3D" id="2.60.40.640">
    <property type="match status" value="1"/>
</dbReference>
<protein>
    <recommendedName>
        <fullName evidence="1">Bul1 C-terminal domain-containing protein</fullName>
    </recommendedName>
</protein>
<dbReference type="AlphaFoldDB" id="A0A8H4K4P8"/>
<dbReference type="InterPro" id="IPR022794">
    <property type="entry name" value="Bul1_C"/>
</dbReference>
<evidence type="ECO:0000313" key="3">
    <source>
        <dbReference type="Proteomes" id="UP000605986"/>
    </source>
</evidence>
<keyword evidence="3" id="KW-1185">Reference proteome</keyword>
<dbReference type="Pfam" id="PF04426">
    <property type="entry name" value="Bul1_C"/>
    <property type="match status" value="1"/>
</dbReference>